<evidence type="ECO:0000256" key="1">
    <source>
        <dbReference type="SAM" id="MobiDB-lite"/>
    </source>
</evidence>
<proteinExistence type="predicted"/>
<dbReference type="STRING" id="1448308.A0A2T2NZH1"/>
<dbReference type="OrthoDB" id="3800972at2759"/>
<dbReference type="AlphaFoldDB" id="A0A2T2NZH1"/>
<evidence type="ECO:0000313" key="3">
    <source>
        <dbReference type="Proteomes" id="UP000240883"/>
    </source>
</evidence>
<feature type="region of interest" description="Disordered" evidence="1">
    <location>
        <begin position="216"/>
        <end position="257"/>
    </location>
</feature>
<reference evidence="2 3" key="1">
    <citation type="journal article" date="2018" name="Front. Microbiol.">
        <title>Genome-Wide Analysis of Corynespora cassiicola Leaf Fall Disease Putative Effectors.</title>
        <authorList>
            <person name="Lopez D."/>
            <person name="Ribeiro S."/>
            <person name="Label P."/>
            <person name="Fumanal B."/>
            <person name="Venisse J.S."/>
            <person name="Kohler A."/>
            <person name="de Oliveira R.R."/>
            <person name="Labutti K."/>
            <person name="Lipzen A."/>
            <person name="Lail K."/>
            <person name="Bauer D."/>
            <person name="Ohm R.A."/>
            <person name="Barry K.W."/>
            <person name="Spatafora J."/>
            <person name="Grigoriev I.V."/>
            <person name="Martin F.M."/>
            <person name="Pujade-Renaud V."/>
        </authorList>
    </citation>
    <scope>NUCLEOTIDE SEQUENCE [LARGE SCALE GENOMIC DNA]</scope>
    <source>
        <strain evidence="2 3">Philippines</strain>
    </source>
</reference>
<accession>A0A2T2NZH1</accession>
<keyword evidence="3" id="KW-1185">Reference proteome</keyword>
<organism evidence="2 3">
    <name type="scientific">Corynespora cassiicola Philippines</name>
    <dbReference type="NCBI Taxonomy" id="1448308"/>
    <lineage>
        <taxon>Eukaryota</taxon>
        <taxon>Fungi</taxon>
        <taxon>Dikarya</taxon>
        <taxon>Ascomycota</taxon>
        <taxon>Pezizomycotina</taxon>
        <taxon>Dothideomycetes</taxon>
        <taxon>Pleosporomycetidae</taxon>
        <taxon>Pleosporales</taxon>
        <taxon>Corynesporascaceae</taxon>
        <taxon>Corynespora</taxon>
    </lineage>
</organism>
<dbReference type="EMBL" id="KZ678131">
    <property type="protein sequence ID" value="PSN70803.1"/>
    <property type="molecule type" value="Genomic_DNA"/>
</dbReference>
<sequence>MNSRPGQTKDCSRFRLVKVDDGHPRGIVAPKPINDKVSWVPIHVEPRQEIQLENHQQLQLPPTLHPLNPDTILLKDGQNMPDLNAWIPIEYYSENNLLSWKLLWALRSGRFGQPQEVLNLLNTILIFSRRFWYQAMADEPGSGLRYWAIRSTGGYDLFKEWLELFRLEPRYLQHAPLSVKLVGQTFSGDPDTLPSMKIMMDVVDQAVANVLSSNPTAVATGTPEEVGVRQGPRAVAPPSRKRQLTNCEEDNSNDINENLVSDYDADCEAELGLSTCTTESSAVETPETPPNEETSSPEVAQAVQDFRQKRGKILYSWPLGRHKVFREILHRRNEDLPDMVYWGRSCELESRCTPCNVDITLAGSHPMSAEEILTYFPLHTSWREVLLRLIKSWTAVEIVRFIVYVYDLKDRDTLDRSRLQHAMSRAKNWFSSNLEYYQPISSMKWIAKSNGNVGYDRELTDYFLFDMADFVKVHPTGRGAQVLTKAIQHARQNNNQSIRLSQLEAYVAEHKLADLVEPLGDTELADEAAKLRWRDVACISYKRKFPNRCNRW</sequence>
<gene>
    <name evidence="2" type="ORF">BS50DRAFT_584387</name>
</gene>
<protein>
    <submittedName>
        <fullName evidence="2">Uncharacterized protein</fullName>
    </submittedName>
</protein>
<dbReference type="Proteomes" id="UP000240883">
    <property type="component" value="Unassembled WGS sequence"/>
</dbReference>
<evidence type="ECO:0000313" key="2">
    <source>
        <dbReference type="EMBL" id="PSN70803.1"/>
    </source>
</evidence>
<feature type="region of interest" description="Disordered" evidence="1">
    <location>
        <begin position="275"/>
        <end position="298"/>
    </location>
</feature>
<name>A0A2T2NZH1_CORCC</name>